<protein>
    <submittedName>
        <fullName evidence="11">Polar amino acid transport system permease protein</fullName>
    </submittedName>
</protein>
<evidence type="ECO:0000256" key="7">
    <source>
        <dbReference type="ARBA" id="ARBA00022989"/>
    </source>
</evidence>
<keyword evidence="5 9" id="KW-0812">Transmembrane</keyword>
<evidence type="ECO:0000256" key="9">
    <source>
        <dbReference type="RuleBase" id="RU363032"/>
    </source>
</evidence>
<dbReference type="Proteomes" id="UP000252893">
    <property type="component" value="Unassembled WGS sequence"/>
</dbReference>
<comment type="similarity">
    <text evidence="2">Belongs to the binding-protein-dependent transport system permease family. HisMQ subfamily.</text>
</comment>
<evidence type="ECO:0000256" key="2">
    <source>
        <dbReference type="ARBA" id="ARBA00010072"/>
    </source>
</evidence>
<dbReference type="InterPro" id="IPR035906">
    <property type="entry name" value="MetI-like_sf"/>
</dbReference>
<feature type="transmembrane region" description="Helical" evidence="9">
    <location>
        <begin position="86"/>
        <end position="103"/>
    </location>
</feature>
<dbReference type="PANTHER" id="PTHR30614:SF0">
    <property type="entry name" value="L-CYSTINE TRANSPORT SYSTEM PERMEASE PROTEIN TCYL"/>
    <property type="match status" value="1"/>
</dbReference>
<keyword evidence="7 9" id="KW-1133">Transmembrane helix</keyword>
<comment type="caution">
    <text evidence="11">The sequence shown here is derived from an EMBL/GenBank/DDBJ whole genome shotgun (WGS) entry which is preliminary data.</text>
</comment>
<keyword evidence="6" id="KW-0029">Amino-acid transport</keyword>
<comment type="subcellular location">
    <subcellularLocation>
        <location evidence="1">Cell inner membrane</location>
        <topology evidence="1">Multi-pass membrane protein</topology>
    </subcellularLocation>
    <subcellularLocation>
        <location evidence="9">Cell membrane</location>
        <topology evidence="9">Multi-pass membrane protein</topology>
    </subcellularLocation>
</comment>
<sequence>MEGLDFSVLIPYMPLLLQGAWWTVVITVLAGLLSFGGGVVFAVLLLYAPWFVKVPVAGFMWLFMGTPLLLQLFLIYFGLVQIGIDIPALWAGIIGLGLHYAVYNADILRAGIASIDKGQSEGSRSIGFGRFQTLRYIVVPQAVRVTLPPIASNMIALLKESSLVSIIGIAELVNAAQLGISSTFRPFEFYIAVAVLYYLLNLVLEGAIALVERRVETTR</sequence>
<dbReference type="GO" id="GO:0043190">
    <property type="term" value="C:ATP-binding cassette (ABC) transporter complex"/>
    <property type="evidence" value="ECO:0007669"/>
    <property type="project" value="InterPro"/>
</dbReference>
<keyword evidence="3 9" id="KW-0813">Transport</keyword>
<organism evidence="11 12">
    <name type="scientific">Pseudochrobactrum asaccharolyticum</name>
    <dbReference type="NCBI Taxonomy" id="354351"/>
    <lineage>
        <taxon>Bacteria</taxon>
        <taxon>Pseudomonadati</taxon>
        <taxon>Pseudomonadota</taxon>
        <taxon>Alphaproteobacteria</taxon>
        <taxon>Hyphomicrobiales</taxon>
        <taxon>Brucellaceae</taxon>
        <taxon>Pseudochrobactrum</taxon>
    </lineage>
</organism>
<evidence type="ECO:0000313" key="12">
    <source>
        <dbReference type="Proteomes" id="UP000252893"/>
    </source>
</evidence>
<dbReference type="OrthoDB" id="9808674at2"/>
<dbReference type="GO" id="GO:0006865">
    <property type="term" value="P:amino acid transport"/>
    <property type="evidence" value="ECO:0007669"/>
    <property type="project" value="UniProtKB-KW"/>
</dbReference>
<dbReference type="RefSeq" id="WP_113943336.1">
    <property type="nucleotide sequence ID" value="NZ_JAHREH010000001.1"/>
</dbReference>
<evidence type="ECO:0000256" key="5">
    <source>
        <dbReference type="ARBA" id="ARBA00022692"/>
    </source>
</evidence>
<keyword evidence="4" id="KW-1003">Cell membrane</keyword>
<feature type="transmembrane region" description="Helical" evidence="9">
    <location>
        <begin position="190"/>
        <end position="211"/>
    </location>
</feature>
<evidence type="ECO:0000256" key="3">
    <source>
        <dbReference type="ARBA" id="ARBA00022448"/>
    </source>
</evidence>
<evidence type="ECO:0000313" key="11">
    <source>
        <dbReference type="EMBL" id="RBO97307.1"/>
    </source>
</evidence>
<name>A0A366E4Q7_9HYPH</name>
<keyword evidence="12" id="KW-1185">Reference proteome</keyword>
<dbReference type="InterPro" id="IPR010065">
    <property type="entry name" value="AA_ABC_transptr_permease_3TM"/>
</dbReference>
<reference evidence="11 12" key="1">
    <citation type="submission" date="2018-06" db="EMBL/GenBank/DDBJ databases">
        <title>Genomic Encyclopedia of Type Strains, Phase IV (KMG-IV): sequencing the most valuable type-strain genomes for metagenomic binning, comparative biology and taxonomic classification.</title>
        <authorList>
            <person name="Goeker M."/>
        </authorList>
    </citation>
    <scope>NUCLEOTIDE SEQUENCE [LARGE SCALE GENOMIC DNA]</scope>
    <source>
        <strain evidence="11 12">DSM 25619</strain>
    </source>
</reference>
<evidence type="ECO:0000256" key="6">
    <source>
        <dbReference type="ARBA" id="ARBA00022970"/>
    </source>
</evidence>
<dbReference type="SUPFAM" id="SSF161098">
    <property type="entry name" value="MetI-like"/>
    <property type="match status" value="1"/>
</dbReference>
<accession>A0A366E4Q7</accession>
<dbReference type="PROSITE" id="PS50928">
    <property type="entry name" value="ABC_TM1"/>
    <property type="match status" value="1"/>
</dbReference>
<evidence type="ECO:0000256" key="8">
    <source>
        <dbReference type="ARBA" id="ARBA00023136"/>
    </source>
</evidence>
<dbReference type="Pfam" id="PF00528">
    <property type="entry name" value="BPD_transp_1"/>
    <property type="match status" value="1"/>
</dbReference>
<dbReference type="AlphaFoldDB" id="A0A366E4Q7"/>
<dbReference type="InterPro" id="IPR043429">
    <property type="entry name" value="ArtM/GltK/GlnP/TcyL/YhdX-like"/>
</dbReference>
<dbReference type="InterPro" id="IPR000515">
    <property type="entry name" value="MetI-like"/>
</dbReference>
<evidence type="ECO:0000259" key="10">
    <source>
        <dbReference type="PROSITE" id="PS50928"/>
    </source>
</evidence>
<evidence type="ECO:0000256" key="1">
    <source>
        <dbReference type="ARBA" id="ARBA00004429"/>
    </source>
</evidence>
<feature type="transmembrane region" description="Helical" evidence="9">
    <location>
        <begin position="20"/>
        <end position="47"/>
    </location>
</feature>
<feature type="domain" description="ABC transmembrane type-1" evidence="10">
    <location>
        <begin position="20"/>
        <end position="208"/>
    </location>
</feature>
<dbReference type="NCBIfam" id="TIGR01726">
    <property type="entry name" value="HEQRo_perm_3TM"/>
    <property type="match status" value="1"/>
</dbReference>
<keyword evidence="8 9" id="KW-0472">Membrane</keyword>
<dbReference type="Gene3D" id="1.10.3720.10">
    <property type="entry name" value="MetI-like"/>
    <property type="match status" value="1"/>
</dbReference>
<dbReference type="PANTHER" id="PTHR30614">
    <property type="entry name" value="MEMBRANE COMPONENT OF AMINO ACID ABC TRANSPORTER"/>
    <property type="match status" value="1"/>
</dbReference>
<gene>
    <name evidence="11" type="ORF">DFR47_10288</name>
</gene>
<dbReference type="EMBL" id="QNRH01000002">
    <property type="protein sequence ID" value="RBO97307.1"/>
    <property type="molecule type" value="Genomic_DNA"/>
</dbReference>
<dbReference type="GO" id="GO:0022857">
    <property type="term" value="F:transmembrane transporter activity"/>
    <property type="evidence" value="ECO:0007669"/>
    <property type="project" value="InterPro"/>
</dbReference>
<feature type="transmembrane region" description="Helical" evidence="9">
    <location>
        <begin position="59"/>
        <end position="80"/>
    </location>
</feature>
<proteinExistence type="inferred from homology"/>
<feature type="transmembrane region" description="Helical" evidence="9">
    <location>
        <begin position="163"/>
        <end position="184"/>
    </location>
</feature>
<evidence type="ECO:0000256" key="4">
    <source>
        <dbReference type="ARBA" id="ARBA00022475"/>
    </source>
</evidence>